<dbReference type="GO" id="GO:0042834">
    <property type="term" value="F:peptidoglycan binding"/>
    <property type="evidence" value="ECO:0007669"/>
    <property type="project" value="InterPro"/>
</dbReference>
<dbReference type="EMBL" id="PISE01000037">
    <property type="protein sequence ID" value="PKG22607.1"/>
    <property type="molecule type" value="Genomic_DNA"/>
</dbReference>
<dbReference type="PROSITE" id="PS51724">
    <property type="entry name" value="SPOR"/>
    <property type="match status" value="1"/>
</dbReference>
<dbReference type="InterPro" id="IPR036680">
    <property type="entry name" value="SPOR-like_sf"/>
</dbReference>
<organism evidence="2 3">
    <name type="scientific">Niallia nealsonii</name>
    <dbReference type="NCBI Taxonomy" id="115979"/>
    <lineage>
        <taxon>Bacteria</taxon>
        <taxon>Bacillati</taxon>
        <taxon>Bacillota</taxon>
        <taxon>Bacilli</taxon>
        <taxon>Bacillales</taxon>
        <taxon>Bacillaceae</taxon>
        <taxon>Niallia</taxon>
    </lineage>
</organism>
<keyword evidence="3" id="KW-1185">Reference proteome</keyword>
<dbReference type="Pfam" id="PF05036">
    <property type="entry name" value="SPOR"/>
    <property type="match status" value="1"/>
</dbReference>
<gene>
    <name evidence="2" type="ORF">CWS01_15865</name>
</gene>
<accession>A0A2N0YZB5</accession>
<dbReference type="InterPro" id="IPR007730">
    <property type="entry name" value="SPOR-like_dom"/>
</dbReference>
<dbReference type="SUPFAM" id="SSF110997">
    <property type="entry name" value="Sporulation related repeat"/>
    <property type="match status" value="1"/>
</dbReference>
<evidence type="ECO:0000313" key="3">
    <source>
        <dbReference type="Proteomes" id="UP000233375"/>
    </source>
</evidence>
<comment type="caution">
    <text evidence="2">The sequence shown here is derived from an EMBL/GenBank/DDBJ whole genome shotgun (WGS) entry which is preliminary data.</text>
</comment>
<sequence>MRETGLTDRGVKSSGYKDAYIRKTDKTHQIQVGAFSSQKNAEKLVKELKEQGHTDAWITN</sequence>
<dbReference type="Proteomes" id="UP000233375">
    <property type="component" value="Unassembled WGS sequence"/>
</dbReference>
<reference evidence="2 3" key="1">
    <citation type="journal article" date="2003" name="Int. J. Syst. Evol. Microbiol.">
        <title>Bacillus nealsonii sp. nov., isolated from a spacecraft-assembly facility, whose spores are gamma-radiation resistant.</title>
        <authorList>
            <person name="Venkateswaran K."/>
            <person name="Kempf M."/>
            <person name="Chen F."/>
            <person name="Satomi M."/>
            <person name="Nicholson W."/>
            <person name="Kern R."/>
        </authorList>
    </citation>
    <scope>NUCLEOTIDE SEQUENCE [LARGE SCALE GENOMIC DNA]</scope>
    <source>
        <strain evidence="2 3">FO-92</strain>
    </source>
</reference>
<dbReference type="Gene3D" id="3.30.70.1070">
    <property type="entry name" value="Sporulation related repeat"/>
    <property type="match status" value="1"/>
</dbReference>
<feature type="domain" description="SPOR" evidence="1">
    <location>
        <begin position="22"/>
        <end position="60"/>
    </location>
</feature>
<dbReference type="AlphaFoldDB" id="A0A2N0YZB5"/>
<name>A0A2N0YZB5_9BACI</name>
<evidence type="ECO:0000259" key="1">
    <source>
        <dbReference type="PROSITE" id="PS51724"/>
    </source>
</evidence>
<protein>
    <recommendedName>
        <fullName evidence="1">SPOR domain-containing protein</fullName>
    </recommendedName>
</protein>
<proteinExistence type="predicted"/>
<evidence type="ECO:0000313" key="2">
    <source>
        <dbReference type="EMBL" id="PKG22607.1"/>
    </source>
</evidence>